<accession>A0A2H9U3C1</accession>
<evidence type="ECO:0000259" key="2">
    <source>
        <dbReference type="PROSITE" id="PS51648"/>
    </source>
</evidence>
<keyword evidence="4" id="KW-1185">Reference proteome</keyword>
<dbReference type="AlphaFoldDB" id="A0A2H9U3C1"/>
<dbReference type="Gene3D" id="3.10.510.20">
    <property type="entry name" value="YcgL domain"/>
    <property type="match status" value="1"/>
</dbReference>
<dbReference type="InterPro" id="IPR038068">
    <property type="entry name" value="YcgL-like_sf"/>
</dbReference>
<sequence>MLCAVYKSRKKAETYLFVERREDFSRVPEILMTTFGRPELVLMTKLDLTKPLGLADVNKVMAALNQQGFYLQLPPPTENLLVQHKVNLALGDR</sequence>
<evidence type="ECO:0000256" key="1">
    <source>
        <dbReference type="HAMAP-Rule" id="MF_01866"/>
    </source>
</evidence>
<dbReference type="OrthoDB" id="7062382at2"/>
<protein>
    <recommendedName>
        <fullName evidence="1">YcgL domain-containing protein CUC53_12010</fullName>
    </recommendedName>
</protein>
<name>A0A2H9U3C1_9GAMM</name>
<dbReference type="InterPro" id="IPR027354">
    <property type="entry name" value="YcgL_dom"/>
</dbReference>
<organism evidence="3 4">
    <name type="scientific">Aeromonas cavernicola</name>
    <dbReference type="NCBI Taxonomy" id="1006623"/>
    <lineage>
        <taxon>Bacteria</taxon>
        <taxon>Pseudomonadati</taxon>
        <taxon>Pseudomonadota</taxon>
        <taxon>Gammaproteobacteria</taxon>
        <taxon>Aeromonadales</taxon>
        <taxon>Aeromonadaceae</taxon>
        <taxon>Aeromonas</taxon>
    </lineage>
</organism>
<evidence type="ECO:0000313" key="4">
    <source>
        <dbReference type="Proteomes" id="UP000235861"/>
    </source>
</evidence>
<dbReference type="EMBL" id="PGGC01000102">
    <property type="protein sequence ID" value="PJG58501.1"/>
    <property type="molecule type" value="Genomic_DNA"/>
</dbReference>
<dbReference type="PANTHER" id="PTHR38109">
    <property type="entry name" value="PROTEIN YCGL"/>
    <property type="match status" value="1"/>
</dbReference>
<dbReference type="HAMAP" id="MF_01866">
    <property type="entry name" value="UPF0745"/>
    <property type="match status" value="1"/>
</dbReference>
<dbReference type="Pfam" id="PF05166">
    <property type="entry name" value="YcgL"/>
    <property type="match status" value="1"/>
</dbReference>
<gene>
    <name evidence="3" type="ORF">CUC53_12010</name>
</gene>
<dbReference type="PROSITE" id="PS51648">
    <property type="entry name" value="YCGL"/>
    <property type="match status" value="1"/>
</dbReference>
<dbReference type="PANTHER" id="PTHR38109:SF1">
    <property type="entry name" value="PROTEIN YCGL"/>
    <property type="match status" value="1"/>
</dbReference>
<dbReference type="Proteomes" id="UP000235861">
    <property type="component" value="Unassembled WGS sequence"/>
</dbReference>
<evidence type="ECO:0000313" key="3">
    <source>
        <dbReference type="EMBL" id="PJG58501.1"/>
    </source>
</evidence>
<comment type="caution">
    <text evidence="3">The sequence shown here is derived from an EMBL/GenBank/DDBJ whole genome shotgun (WGS) entry which is preliminary data.</text>
</comment>
<dbReference type="SUPFAM" id="SSF160191">
    <property type="entry name" value="YcgL-like"/>
    <property type="match status" value="1"/>
</dbReference>
<reference evidence="3 4" key="1">
    <citation type="submission" date="2017-11" db="EMBL/GenBank/DDBJ databases">
        <title>Draft genome sequence of environmental isolate Aeromonas cavernicola sp. nov. MDC 2508.</title>
        <authorList>
            <person name="Colston S.M."/>
            <person name="Navarro A."/>
            <person name="Martinez-Murcia A.J."/>
            <person name="Graf J."/>
        </authorList>
    </citation>
    <scope>NUCLEOTIDE SEQUENCE [LARGE SCALE GENOMIC DNA]</scope>
    <source>
        <strain evidence="3 4">MDC 2508</strain>
    </source>
</reference>
<dbReference type="RefSeq" id="WP_100294384.1">
    <property type="nucleotide sequence ID" value="NZ_PGGC01000102.1"/>
</dbReference>
<feature type="domain" description="YcgL" evidence="2">
    <location>
        <begin position="1"/>
        <end position="85"/>
    </location>
</feature>
<proteinExistence type="inferred from homology"/>